<accession>A0A3T0S1E8</accession>
<dbReference type="Pfam" id="PF04480">
    <property type="entry name" value="DUF559"/>
    <property type="match status" value="1"/>
</dbReference>
<evidence type="ECO:0000313" key="3">
    <source>
        <dbReference type="EMBL" id="AZZ40226.1"/>
    </source>
</evidence>
<dbReference type="AlphaFoldDB" id="A0A3T0S1E8"/>
<evidence type="ECO:0000313" key="4">
    <source>
        <dbReference type="Proteomes" id="UP000285875"/>
    </source>
</evidence>
<dbReference type="Proteomes" id="UP000285875">
    <property type="component" value="Chromosome"/>
</dbReference>
<evidence type="ECO:0000259" key="2">
    <source>
        <dbReference type="Pfam" id="PF04480"/>
    </source>
</evidence>
<protein>
    <submittedName>
        <fullName evidence="3">DUF559 domain-containing protein</fullName>
    </submittedName>
</protein>
<feature type="compositionally biased region" description="Polar residues" evidence="1">
    <location>
        <begin position="240"/>
        <end position="252"/>
    </location>
</feature>
<organism evidence="3 4">
    <name type="scientific">Acidipropionibacterium jensenii</name>
    <dbReference type="NCBI Taxonomy" id="1749"/>
    <lineage>
        <taxon>Bacteria</taxon>
        <taxon>Bacillati</taxon>
        <taxon>Actinomycetota</taxon>
        <taxon>Actinomycetes</taxon>
        <taxon>Propionibacteriales</taxon>
        <taxon>Propionibacteriaceae</taxon>
        <taxon>Acidipropionibacterium</taxon>
    </lineage>
</organism>
<reference evidence="4" key="1">
    <citation type="submission" date="2017-12" db="EMBL/GenBank/DDBJ databases">
        <title>Whole genome sequencing of Acidipropionibacterium jensenii strains JS279 and JS280.</title>
        <authorList>
            <person name="Deptula P."/>
            <person name="Laine P."/>
            <person name="Smolander O.-P."/>
            <person name="Paulin L."/>
            <person name="Auvinen P."/>
            <person name="Varmanen P."/>
        </authorList>
    </citation>
    <scope>NUCLEOTIDE SEQUENCE [LARGE SCALE GENOMIC DNA]</scope>
    <source>
        <strain evidence="4">JS280</strain>
    </source>
</reference>
<dbReference type="EMBL" id="CP025570">
    <property type="protein sequence ID" value="AZZ40226.1"/>
    <property type="molecule type" value="Genomic_DNA"/>
</dbReference>
<gene>
    <name evidence="3" type="ORF">C0Z10_11220</name>
</gene>
<dbReference type="KEGG" id="aji:C0Z10_11220"/>
<proteinExistence type="predicted"/>
<sequence>MDKILVVHRWGAGLSPGGVLSVKLLPMRPRTRVPESVEWLLDEQDHVITRAQARSRGLTDGGIGSLVDSGRWHRLSPGVYSSGLPGWRQFARAGVLIAGPGATLGGAAAAHLMGLAEAPRTIDVWSTDRSTVRRRVGRFWRFRRGVRSAIGSPPHTSAEEAILDLCAEGTTDDIAHWLSEALHHRRTTVERLAAAIDASPKLPRRGLIAETLQVVGGGSHSPMEVRFQKSVEVPHGLPTPSRQQSYSRGTSSDMGHDAYKLLVELDGKLGHRGPGEVRDARRHADHLAAGFATLRFCWSDVVDRPCETAAKIATVLRARGWTGTLKPCPRCRVAGGPGS</sequence>
<dbReference type="InterPro" id="IPR007569">
    <property type="entry name" value="DUF559"/>
</dbReference>
<feature type="region of interest" description="Disordered" evidence="1">
    <location>
        <begin position="232"/>
        <end position="252"/>
    </location>
</feature>
<evidence type="ECO:0000256" key="1">
    <source>
        <dbReference type="SAM" id="MobiDB-lite"/>
    </source>
</evidence>
<name>A0A3T0S1E8_9ACTN</name>
<feature type="domain" description="DUF559" evidence="2">
    <location>
        <begin position="258"/>
        <end position="316"/>
    </location>
</feature>